<organism evidence="1 2">
    <name type="scientific">Paenibacillus donghaensis</name>
    <dbReference type="NCBI Taxonomy" id="414771"/>
    <lineage>
        <taxon>Bacteria</taxon>
        <taxon>Bacillati</taxon>
        <taxon>Bacillota</taxon>
        <taxon>Bacilli</taxon>
        <taxon>Bacillales</taxon>
        <taxon>Paenibacillaceae</taxon>
        <taxon>Paenibacillus</taxon>
    </lineage>
</organism>
<evidence type="ECO:0000313" key="2">
    <source>
        <dbReference type="Proteomes" id="UP000249890"/>
    </source>
</evidence>
<proteinExistence type="predicted"/>
<dbReference type="Proteomes" id="UP000249890">
    <property type="component" value="Chromosome"/>
</dbReference>
<reference evidence="1 2" key="1">
    <citation type="submission" date="2017-06" db="EMBL/GenBank/DDBJ databases">
        <title>Complete genome sequence of Paenibacillus donghaensis KCTC 13049T isolated from East Sea sediment, South Korea.</title>
        <authorList>
            <person name="Jung B.K."/>
            <person name="Hong S.-J."/>
            <person name="Shin J.-H."/>
        </authorList>
    </citation>
    <scope>NUCLEOTIDE SEQUENCE [LARGE SCALE GENOMIC DNA]</scope>
    <source>
        <strain evidence="1 2">KCTC 13049</strain>
    </source>
</reference>
<protein>
    <submittedName>
        <fullName evidence="1">Uncharacterized protein</fullName>
    </submittedName>
</protein>
<evidence type="ECO:0000313" key="1">
    <source>
        <dbReference type="EMBL" id="ASA24774.1"/>
    </source>
</evidence>
<dbReference type="EMBL" id="CP021780">
    <property type="protein sequence ID" value="ASA24774.1"/>
    <property type="molecule type" value="Genomic_DNA"/>
</dbReference>
<sequence>MGFEVINSYKFDALNFLNVLTQDEFYVSRHTEDHHHFVSIHTDRNHQLMSEIIRIQGGTMLSPFLNLVVSSLPNFDELELPELFRSTELLQRHFSQSPYYKEEQWKQREPLFSLVPEILQDLEKLCFREYWQERKLPQLLMKTEEIKVFASRQSIFKEINDMLGPSSSIDHIQLYLCSFAAPHGIKITGPRYISDCSFSLELTLGIAIHEMFHPPYRIAELEAPFHRLSATPALLAAFEKQKNRFGYTTIESFIEENVVEAMALYIWEKIGLEPNPFAYLEFLHSLGGDEWYWLETTRQEMV</sequence>
<gene>
    <name evidence="1" type="ORF">B9T62_30865</name>
</gene>
<dbReference type="RefSeq" id="WP_087918742.1">
    <property type="nucleotide sequence ID" value="NZ_CP021780.1"/>
</dbReference>
<dbReference type="OrthoDB" id="3078210at2"/>
<accession>A0A2Z2KF77</accession>
<keyword evidence="2" id="KW-1185">Reference proteome</keyword>
<dbReference type="AlphaFoldDB" id="A0A2Z2KF77"/>
<name>A0A2Z2KF77_9BACL</name>
<dbReference type="KEGG" id="pdh:B9T62_30865"/>